<dbReference type="SMART" id="SM00174">
    <property type="entry name" value="RHO"/>
    <property type="match status" value="1"/>
</dbReference>
<dbReference type="InterPro" id="IPR005225">
    <property type="entry name" value="Small_GTP-bd"/>
</dbReference>
<protein>
    <recommendedName>
        <fullName evidence="5">Roc domain-containing protein</fullName>
    </recommendedName>
</protein>
<dbReference type="PRINTS" id="PR00449">
    <property type="entry name" value="RASTRNSFRMNG"/>
</dbReference>
<evidence type="ECO:0008006" key="5">
    <source>
        <dbReference type="Google" id="ProtNLM"/>
    </source>
</evidence>
<dbReference type="AlphaFoldDB" id="X1I0B6"/>
<dbReference type="InterPro" id="IPR001806">
    <property type="entry name" value="Small_GTPase"/>
</dbReference>
<dbReference type="SMART" id="SM00173">
    <property type="entry name" value="RAS"/>
    <property type="match status" value="1"/>
</dbReference>
<sequence length="138" mass="15984">MHFKIKVIIIGEAGVGKTSLVKKFISGQFSGDYRASIGTNMFIKEIEVYSDDKIEKISIHLWDIAGQERWIKMRNIYYTGTQAALIVGDLSRKRTFEQIEKFWYPDLIRHCGRIPFILVANKTDLNHEISEKEVEFLG</sequence>
<dbReference type="PANTHER" id="PTHR47981">
    <property type="entry name" value="RAB FAMILY"/>
    <property type="match status" value="1"/>
</dbReference>
<dbReference type="Pfam" id="PF00071">
    <property type="entry name" value="Ras"/>
    <property type="match status" value="1"/>
</dbReference>
<name>X1I0B6_9ZZZZ</name>
<dbReference type="Gene3D" id="3.40.50.300">
    <property type="entry name" value="P-loop containing nucleotide triphosphate hydrolases"/>
    <property type="match status" value="1"/>
</dbReference>
<keyword evidence="3" id="KW-0342">GTP-binding</keyword>
<dbReference type="EMBL" id="BARU01031518">
    <property type="protein sequence ID" value="GAH75152.1"/>
    <property type="molecule type" value="Genomic_DNA"/>
</dbReference>
<evidence type="ECO:0000256" key="3">
    <source>
        <dbReference type="ARBA" id="ARBA00023134"/>
    </source>
</evidence>
<dbReference type="PROSITE" id="PS51419">
    <property type="entry name" value="RAB"/>
    <property type="match status" value="1"/>
</dbReference>
<evidence type="ECO:0000313" key="4">
    <source>
        <dbReference type="EMBL" id="GAH75152.1"/>
    </source>
</evidence>
<dbReference type="InterPro" id="IPR027417">
    <property type="entry name" value="P-loop_NTPase"/>
</dbReference>
<gene>
    <name evidence="4" type="ORF">S03H2_49841</name>
</gene>
<dbReference type="PROSITE" id="PS51421">
    <property type="entry name" value="RAS"/>
    <property type="match status" value="1"/>
</dbReference>
<proteinExistence type="inferred from homology"/>
<dbReference type="SMART" id="SM00175">
    <property type="entry name" value="RAB"/>
    <property type="match status" value="1"/>
</dbReference>
<reference evidence="4" key="1">
    <citation type="journal article" date="2014" name="Front. Microbiol.">
        <title>High frequency of phylogenetically diverse reductive dehalogenase-homologous genes in deep subseafloor sedimentary metagenomes.</title>
        <authorList>
            <person name="Kawai M."/>
            <person name="Futagami T."/>
            <person name="Toyoda A."/>
            <person name="Takaki Y."/>
            <person name="Nishi S."/>
            <person name="Hori S."/>
            <person name="Arai W."/>
            <person name="Tsubouchi T."/>
            <person name="Morono Y."/>
            <person name="Uchiyama I."/>
            <person name="Ito T."/>
            <person name="Fujiyama A."/>
            <person name="Inagaki F."/>
            <person name="Takami H."/>
        </authorList>
    </citation>
    <scope>NUCLEOTIDE SEQUENCE</scope>
    <source>
        <strain evidence="4">Expedition CK06-06</strain>
    </source>
</reference>
<comment type="similarity">
    <text evidence="1">Belongs to the small GTPase superfamily. Rab family.</text>
</comment>
<dbReference type="GO" id="GO:0005525">
    <property type="term" value="F:GTP binding"/>
    <property type="evidence" value="ECO:0007669"/>
    <property type="project" value="UniProtKB-KW"/>
</dbReference>
<accession>X1I0B6</accession>
<dbReference type="CDD" id="cd00154">
    <property type="entry name" value="Rab"/>
    <property type="match status" value="1"/>
</dbReference>
<dbReference type="GO" id="GO:0003924">
    <property type="term" value="F:GTPase activity"/>
    <property type="evidence" value="ECO:0007669"/>
    <property type="project" value="InterPro"/>
</dbReference>
<feature type="non-terminal residue" evidence="4">
    <location>
        <position position="138"/>
    </location>
</feature>
<evidence type="ECO:0000256" key="2">
    <source>
        <dbReference type="ARBA" id="ARBA00022741"/>
    </source>
</evidence>
<dbReference type="GO" id="GO:0090385">
    <property type="term" value="P:phagosome-lysosome fusion"/>
    <property type="evidence" value="ECO:0007669"/>
    <property type="project" value="TreeGrafter"/>
</dbReference>
<dbReference type="GO" id="GO:0005770">
    <property type="term" value="C:late endosome"/>
    <property type="evidence" value="ECO:0007669"/>
    <property type="project" value="TreeGrafter"/>
</dbReference>
<dbReference type="GO" id="GO:0005764">
    <property type="term" value="C:lysosome"/>
    <property type="evidence" value="ECO:0007669"/>
    <property type="project" value="TreeGrafter"/>
</dbReference>
<dbReference type="NCBIfam" id="TIGR00231">
    <property type="entry name" value="small_GTP"/>
    <property type="match status" value="1"/>
</dbReference>
<dbReference type="PANTHER" id="PTHR47981:SF39">
    <property type="entry name" value="RAS-RELATED PROTEIN RAB"/>
    <property type="match status" value="1"/>
</dbReference>
<keyword evidence="2" id="KW-0547">Nucleotide-binding</keyword>
<dbReference type="SUPFAM" id="SSF52540">
    <property type="entry name" value="P-loop containing nucleoside triphosphate hydrolases"/>
    <property type="match status" value="1"/>
</dbReference>
<evidence type="ECO:0000256" key="1">
    <source>
        <dbReference type="ARBA" id="ARBA00006270"/>
    </source>
</evidence>
<organism evidence="4">
    <name type="scientific">marine sediment metagenome</name>
    <dbReference type="NCBI Taxonomy" id="412755"/>
    <lineage>
        <taxon>unclassified sequences</taxon>
        <taxon>metagenomes</taxon>
        <taxon>ecological metagenomes</taxon>
    </lineage>
</organism>
<dbReference type="GO" id="GO:0008333">
    <property type="term" value="P:endosome to lysosome transport"/>
    <property type="evidence" value="ECO:0007669"/>
    <property type="project" value="TreeGrafter"/>
</dbReference>
<comment type="caution">
    <text evidence="4">The sequence shown here is derived from an EMBL/GenBank/DDBJ whole genome shotgun (WGS) entry which is preliminary data.</text>
</comment>
<dbReference type="GO" id="GO:0045335">
    <property type="term" value="C:phagocytic vesicle"/>
    <property type="evidence" value="ECO:0007669"/>
    <property type="project" value="TreeGrafter"/>
</dbReference>